<accession>A0A5C1AJP6</accession>
<dbReference type="InterPro" id="IPR011006">
    <property type="entry name" value="CheY-like_superfamily"/>
</dbReference>
<name>A0A5C1AJP6_9BACT</name>
<dbReference type="KEGG" id="lrs:PX52LOC_05431"/>
<reference evidence="5" key="1">
    <citation type="submission" date="2019-08" db="EMBL/GenBank/DDBJ databases">
        <title>Limnoglobus roseus gen. nov., sp. nov., a novel freshwater planctomycete with a giant genome from the family Gemmataceae.</title>
        <authorList>
            <person name="Kulichevskaya I.S."/>
            <person name="Naumoff D.G."/>
            <person name="Miroshnikov K."/>
            <person name="Ivanova A."/>
            <person name="Philippov D.A."/>
            <person name="Hakobyan A."/>
            <person name="Rijpstra I.C."/>
            <person name="Sinninghe Damste J.S."/>
            <person name="Liesack W."/>
            <person name="Dedysh S.N."/>
        </authorList>
    </citation>
    <scope>NUCLEOTIDE SEQUENCE [LARGE SCALE GENOMIC DNA]</scope>
    <source>
        <strain evidence="5">PX52</strain>
    </source>
</reference>
<dbReference type="EMBL" id="CP042425">
    <property type="protein sequence ID" value="QEL18407.1"/>
    <property type="molecule type" value="Genomic_DNA"/>
</dbReference>
<evidence type="ECO:0000256" key="2">
    <source>
        <dbReference type="PROSITE-ProRule" id="PRU00169"/>
    </source>
</evidence>
<keyword evidence="1 2" id="KW-0597">Phosphoprotein</keyword>
<dbReference type="RefSeq" id="WP_149112920.1">
    <property type="nucleotide sequence ID" value="NZ_CP042425.1"/>
</dbReference>
<dbReference type="GO" id="GO:0000160">
    <property type="term" value="P:phosphorelay signal transduction system"/>
    <property type="evidence" value="ECO:0007669"/>
    <property type="project" value="InterPro"/>
</dbReference>
<protein>
    <submittedName>
        <fullName evidence="4">Response regulator</fullName>
    </submittedName>
</protein>
<evidence type="ECO:0000313" key="4">
    <source>
        <dbReference type="EMBL" id="QEL18407.1"/>
    </source>
</evidence>
<dbReference type="PROSITE" id="PS50110">
    <property type="entry name" value="RESPONSE_REGULATORY"/>
    <property type="match status" value="1"/>
</dbReference>
<organism evidence="4 5">
    <name type="scientific">Limnoglobus roseus</name>
    <dbReference type="NCBI Taxonomy" id="2598579"/>
    <lineage>
        <taxon>Bacteria</taxon>
        <taxon>Pseudomonadati</taxon>
        <taxon>Planctomycetota</taxon>
        <taxon>Planctomycetia</taxon>
        <taxon>Gemmatales</taxon>
        <taxon>Gemmataceae</taxon>
        <taxon>Limnoglobus</taxon>
    </lineage>
</organism>
<evidence type="ECO:0000313" key="5">
    <source>
        <dbReference type="Proteomes" id="UP000324974"/>
    </source>
</evidence>
<dbReference type="AlphaFoldDB" id="A0A5C1AJP6"/>
<feature type="domain" description="Response regulatory" evidence="3">
    <location>
        <begin position="10"/>
        <end position="124"/>
    </location>
</feature>
<keyword evidence="5" id="KW-1185">Reference proteome</keyword>
<dbReference type="Pfam" id="PF00072">
    <property type="entry name" value="Response_reg"/>
    <property type="match status" value="1"/>
</dbReference>
<gene>
    <name evidence="4" type="ORF">PX52LOC_05431</name>
</gene>
<dbReference type="Gene3D" id="3.40.50.2300">
    <property type="match status" value="1"/>
</dbReference>
<dbReference type="InterPro" id="IPR050595">
    <property type="entry name" value="Bact_response_regulator"/>
</dbReference>
<dbReference type="PANTHER" id="PTHR44591:SF3">
    <property type="entry name" value="RESPONSE REGULATORY DOMAIN-CONTAINING PROTEIN"/>
    <property type="match status" value="1"/>
</dbReference>
<dbReference type="InterPro" id="IPR001789">
    <property type="entry name" value="Sig_transdc_resp-reg_receiver"/>
</dbReference>
<dbReference type="OrthoDB" id="9788090at2"/>
<feature type="modified residue" description="4-aspartylphosphate" evidence="2">
    <location>
        <position position="59"/>
    </location>
</feature>
<dbReference type="Proteomes" id="UP000324974">
    <property type="component" value="Chromosome"/>
</dbReference>
<evidence type="ECO:0000259" key="3">
    <source>
        <dbReference type="PROSITE" id="PS50110"/>
    </source>
</evidence>
<dbReference type="PANTHER" id="PTHR44591">
    <property type="entry name" value="STRESS RESPONSE REGULATOR PROTEIN 1"/>
    <property type="match status" value="1"/>
</dbReference>
<dbReference type="SUPFAM" id="SSF52172">
    <property type="entry name" value="CheY-like"/>
    <property type="match status" value="1"/>
</dbReference>
<sequence>MTDSTDAPLSVLVVDDNADAADSLAQIISLHGHTPRIARTGRDALRLAAERPPDVAILDLLLPDLDGWAVAQHLNAGGRPPVLAAVTGCDDRAGRNLSTGAGIRFHFVKPVDPGVILDLLNWAVRTKRSAGLGGTPPE</sequence>
<proteinExistence type="predicted"/>
<evidence type="ECO:0000256" key="1">
    <source>
        <dbReference type="ARBA" id="ARBA00022553"/>
    </source>
</evidence>
<dbReference type="SMART" id="SM00448">
    <property type="entry name" value="REC"/>
    <property type="match status" value="1"/>
</dbReference>